<feature type="domain" description="AAA+ ATPase" evidence="12">
    <location>
        <begin position="335"/>
        <end position="471"/>
    </location>
</feature>
<dbReference type="PANTHER" id="PTHR46765:SF1">
    <property type="entry name" value="P-LOOP CONTAINING NUCLEOSIDE TRIPHOSPHATE HYDROLASES SUPERFAMILY PROTEIN"/>
    <property type="match status" value="1"/>
</dbReference>
<proteinExistence type="inferred from homology"/>
<dbReference type="KEGG" id="cvn:111118262"/>
<evidence type="ECO:0000256" key="3">
    <source>
        <dbReference type="ARBA" id="ARBA00022741"/>
    </source>
</evidence>
<protein>
    <recommendedName>
        <fullName evidence="9">Chromosome transmission fidelity protein 18 homolog</fullName>
    </recommendedName>
</protein>
<feature type="compositionally biased region" description="Polar residues" evidence="11">
    <location>
        <begin position="35"/>
        <end position="52"/>
    </location>
</feature>
<keyword evidence="6" id="KW-0539">Nucleus</keyword>
<dbReference type="GeneID" id="111118262"/>
<evidence type="ECO:0000256" key="5">
    <source>
        <dbReference type="ARBA" id="ARBA00023125"/>
    </source>
</evidence>
<dbReference type="GO" id="GO:0003677">
    <property type="term" value="F:DNA binding"/>
    <property type="evidence" value="ECO:0007669"/>
    <property type="project" value="UniProtKB-KW"/>
</dbReference>
<keyword evidence="3" id="KW-0547">Nucleotide-binding</keyword>
<evidence type="ECO:0000259" key="12">
    <source>
        <dbReference type="SMART" id="SM00382"/>
    </source>
</evidence>
<dbReference type="PANTHER" id="PTHR46765">
    <property type="entry name" value="P-LOOP CONTAINING NUCLEOSIDE TRIPHOSPHATE HYDROLASES SUPERFAMILY PROTEIN"/>
    <property type="match status" value="1"/>
</dbReference>
<evidence type="ECO:0000256" key="4">
    <source>
        <dbReference type="ARBA" id="ARBA00022840"/>
    </source>
</evidence>
<evidence type="ECO:0000256" key="11">
    <source>
        <dbReference type="SAM" id="MobiDB-lite"/>
    </source>
</evidence>
<evidence type="ECO:0000256" key="10">
    <source>
        <dbReference type="SAM" id="Coils"/>
    </source>
</evidence>
<dbReference type="InterPro" id="IPR003593">
    <property type="entry name" value="AAA+_ATPase"/>
</dbReference>
<keyword evidence="13" id="KW-1185">Reference proteome</keyword>
<evidence type="ECO:0000313" key="14">
    <source>
        <dbReference type="RefSeq" id="XP_022313340.1"/>
    </source>
</evidence>
<evidence type="ECO:0000256" key="6">
    <source>
        <dbReference type="ARBA" id="ARBA00023242"/>
    </source>
</evidence>
<evidence type="ECO:0000256" key="9">
    <source>
        <dbReference type="ARBA" id="ARBA00069525"/>
    </source>
</evidence>
<feature type="coiled-coil region" evidence="10">
    <location>
        <begin position="207"/>
        <end position="239"/>
    </location>
</feature>
<dbReference type="FunFam" id="3.40.50.300:FF:001083">
    <property type="entry name" value="Chromosome transmission fidelity factor 18"/>
    <property type="match status" value="1"/>
</dbReference>
<keyword evidence="4" id="KW-0067">ATP-binding</keyword>
<dbReference type="Gene3D" id="3.40.50.300">
    <property type="entry name" value="P-loop containing nucleotide triphosphate hydrolases"/>
    <property type="match status" value="1"/>
</dbReference>
<dbReference type="GO" id="GO:0005524">
    <property type="term" value="F:ATP binding"/>
    <property type="evidence" value="ECO:0007669"/>
    <property type="project" value="UniProtKB-KW"/>
</dbReference>
<organism evidence="13 14">
    <name type="scientific">Crassostrea virginica</name>
    <name type="common">Eastern oyster</name>
    <dbReference type="NCBI Taxonomy" id="6565"/>
    <lineage>
        <taxon>Eukaryota</taxon>
        <taxon>Metazoa</taxon>
        <taxon>Spiralia</taxon>
        <taxon>Lophotrochozoa</taxon>
        <taxon>Mollusca</taxon>
        <taxon>Bivalvia</taxon>
        <taxon>Autobranchia</taxon>
        <taxon>Pteriomorphia</taxon>
        <taxon>Ostreida</taxon>
        <taxon>Ostreoidea</taxon>
        <taxon>Ostreidae</taxon>
        <taxon>Crassostrea</taxon>
    </lineage>
</organism>
<dbReference type="InterPro" id="IPR053016">
    <property type="entry name" value="CTF18-RFC_complex"/>
</dbReference>
<dbReference type="Proteomes" id="UP000694844">
    <property type="component" value="Chromosome 2"/>
</dbReference>
<evidence type="ECO:0000256" key="7">
    <source>
        <dbReference type="ARBA" id="ARBA00023306"/>
    </source>
</evidence>
<evidence type="ECO:0000256" key="1">
    <source>
        <dbReference type="ARBA" id="ARBA00004123"/>
    </source>
</evidence>
<dbReference type="FunFam" id="1.10.8.60:FF:000074">
    <property type="entry name" value="Chromosome transmission fidelity protein 18"/>
    <property type="match status" value="1"/>
</dbReference>
<evidence type="ECO:0000256" key="2">
    <source>
        <dbReference type="ARBA" id="ARBA00022705"/>
    </source>
</evidence>
<keyword evidence="5" id="KW-0238">DNA-binding</keyword>
<dbReference type="SUPFAM" id="SSF52540">
    <property type="entry name" value="P-loop containing nucleoside triphosphate hydrolases"/>
    <property type="match status" value="1"/>
</dbReference>
<dbReference type="CDD" id="cd00009">
    <property type="entry name" value="AAA"/>
    <property type="match status" value="1"/>
</dbReference>
<dbReference type="CDD" id="cd18140">
    <property type="entry name" value="HLD_clamp_RFC"/>
    <property type="match status" value="1"/>
</dbReference>
<keyword evidence="10" id="KW-0175">Coiled coil</keyword>
<dbReference type="AlphaFoldDB" id="A0A8B8CCD4"/>
<reference evidence="14" key="1">
    <citation type="submission" date="2025-08" db="UniProtKB">
        <authorList>
            <consortium name="RefSeq"/>
        </authorList>
    </citation>
    <scope>IDENTIFICATION</scope>
    <source>
        <tissue evidence="14">Whole sample</tissue>
    </source>
</reference>
<sequence>MDDYDFDSQYADELDALQDFEPPDYSPCKSKRSLKFNTPNAKVSQSLNSSNIEPIDSPVKLTNGDILSNGKHQRSEKRLRSDDEFASLSGSEEEDDFPTLKRQNKKQRTDAFDIPPPPENWAEKRITNSRKQYVNQNREKTAADLIDDYDLERRRVHKRIPSGDFMFTTNSDGERFYVKLKDETEMTREVENIGKRKKSGQLLSVSFVELREQAERLRQEKLIAEAEQLTQEINRDLSERLSDVEDDEDVSVNQEAEKLLWVEKFAPRTYTDLLSEESINRSLLHWLKLWDYVVFGKDVKLRKKEMSKKEKEKDQKKKKFLPEVIDELDKHNRPVQKIVLLNGPPGLGKTTLAHVIAKHSGYNVVEMNASDDRSADVFKTKLEAATQMKSVLESDPRPNCLVIDEIDGAPQAAINVLLNFIKRTDEPGMKKKKKDEGILLRPIICICNDQYVPALRQLRMNAFVINFPQTELARLASRLSEVAKSQSLKTDLNTLLALCDKTGNDIRSCINTLQFCFRQKQELTMRTVQTMNVGQKDSNKSLFSMWYEIFSLPRPKKNKFISLHDIQGQDWKKNDNLSLESRFKNVLHSAHCTGEYTKLIQGMFENYLECKFKDPKMEGLVLANDWLCFTDLLNSEILSTQNYSIMPYIPYITVTFHLLFATNQVPRIQYPHAEHDAFTQRQKSVNLVTSLMADMLPSVRMFVNETDVVMEILPPLLEIIQPNLRPVNTQLYSAREKEDLAELIRIMIAYNMTYNQEKTPEGQYVYVLDPNMEEVARFTGMKQHKQLTYAAKQLISREIGLERLRRNETPVVSVKETKKKWENSSDSVPNHLQRLEAKPVMSQEEVAERDFFGRIIKRKTPEAKKDEHQEKKKKNVLNTDIWFHFTEGFSNAVRRNVRVEDFL</sequence>
<keyword evidence="2" id="KW-0235">DNA replication</keyword>
<dbReference type="Pfam" id="PF00004">
    <property type="entry name" value="AAA"/>
    <property type="match status" value="1"/>
</dbReference>
<name>A0A8B8CCD4_CRAVI</name>
<keyword evidence="7" id="KW-0131">Cell cycle</keyword>
<dbReference type="InterPro" id="IPR003959">
    <property type="entry name" value="ATPase_AAA_core"/>
</dbReference>
<dbReference type="InterPro" id="IPR047854">
    <property type="entry name" value="RFC_lid"/>
</dbReference>
<dbReference type="Gene3D" id="1.10.8.60">
    <property type="match status" value="1"/>
</dbReference>
<dbReference type="GO" id="GO:0005634">
    <property type="term" value="C:nucleus"/>
    <property type="evidence" value="ECO:0007669"/>
    <property type="project" value="UniProtKB-SubCell"/>
</dbReference>
<dbReference type="InterPro" id="IPR027417">
    <property type="entry name" value="P-loop_NTPase"/>
</dbReference>
<dbReference type="GO" id="GO:0005737">
    <property type="term" value="C:cytoplasm"/>
    <property type="evidence" value="ECO:0007669"/>
    <property type="project" value="UniProtKB-ARBA"/>
</dbReference>
<dbReference type="OrthoDB" id="2195431at2759"/>
<evidence type="ECO:0000313" key="13">
    <source>
        <dbReference type="Proteomes" id="UP000694844"/>
    </source>
</evidence>
<comment type="similarity">
    <text evidence="8">Belongs to the activator 1 small subunits family. CTF18 subfamily.</text>
</comment>
<dbReference type="GO" id="GO:0006260">
    <property type="term" value="P:DNA replication"/>
    <property type="evidence" value="ECO:0007669"/>
    <property type="project" value="UniProtKB-KW"/>
</dbReference>
<accession>A0A8B8CCD4</accession>
<evidence type="ECO:0000256" key="8">
    <source>
        <dbReference type="ARBA" id="ARBA00043975"/>
    </source>
</evidence>
<gene>
    <name evidence="14" type="primary">LOC111118262</name>
</gene>
<dbReference type="GO" id="GO:0016887">
    <property type="term" value="F:ATP hydrolysis activity"/>
    <property type="evidence" value="ECO:0007669"/>
    <property type="project" value="InterPro"/>
</dbReference>
<feature type="region of interest" description="Disordered" evidence="11">
    <location>
        <begin position="14"/>
        <end position="122"/>
    </location>
</feature>
<dbReference type="SMART" id="SM00382">
    <property type="entry name" value="AAA"/>
    <property type="match status" value="1"/>
</dbReference>
<dbReference type="RefSeq" id="XP_022313340.1">
    <property type="nucleotide sequence ID" value="XM_022457632.1"/>
</dbReference>
<comment type="subcellular location">
    <subcellularLocation>
        <location evidence="1">Nucleus</location>
    </subcellularLocation>
</comment>